<protein>
    <recommendedName>
        <fullName evidence="1">DUF5723 domain-containing protein</fullName>
    </recommendedName>
</protein>
<evidence type="ECO:0000313" key="3">
    <source>
        <dbReference type="Proteomes" id="UP000541352"/>
    </source>
</evidence>
<organism evidence="2 3">
    <name type="scientific">Runella defluvii</name>
    <dbReference type="NCBI Taxonomy" id="370973"/>
    <lineage>
        <taxon>Bacteria</taxon>
        <taxon>Pseudomonadati</taxon>
        <taxon>Bacteroidota</taxon>
        <taxon>Cytophagia</taxon>
        <taxon>Cytophagales</taxon>
        <taxon>Spirosomataceae</taxon>
        <taxon>Runella</taxon>
    </lineage>
</organism>
<name>A0A7W5ZLC4_9BACT</name>
<dbReference type="RefSeq" id="WP_183974514.1">
    <property type="nucleotide sequence ID" value="NZ_JACIBY010000005.1"/>
</dbReference>
<feature type="domain" description="DUF5723" evidence="1">
    <location>
        <begin position="92"/>
        <end position="412"/>
    </location>
</feature>
<dbReference type="EMBL" id="JACIBY010000005">
    <property type="protein sequence ID" value="MBB3838795.1"/>
    <property type="molecule type" value="Genomic_DNA"/>
</dbReference>
<gene>
    <name evidence="2" type="ORF">FHS57_002801</name>
</gene>
<dbReference type="AlphaFoldDB" id="A0A7W5ZLC4"/>
<reference evidence="2 3" key="1">
    <citation type="submission" date="2020-08" db="EMBL/GenBank/DDBJ databases">
        <title>Genomic Encyclopedia of Type Strains, Phase IV (KMG-IV): sequencing the most valuable type-strain genomes for metagenomic binning, comparative biology and taxonomic classification.</title>
        <authorList>
            <person name="Goeker M."/>
        </authorList>
    </citation>
    <scope>NUCLEOTIDE SEQUENCE [LARGE SCALE GENOMIC DNA]</scope>
    <source>
        <strain evidence="2 3">DSM 17976</strain>
    </source>
</reference>
<comment type="caution">
    <text evidence="2">The sequence shown here is derived from an EMBL/GenBank/DDBJ whole genome shotgun (WGS) entry which is preliminary data.</text>
</comment>
<keyword evidence="3" id="KW-1185">Reference proteome</keyword>
<sequence>MKWTHLCFAFFSLPYREGIAQMSTGSIKEGVMEVGVWQFNNFAGIQGGYLNPASLSDSRIGWQVQFGSLYTQGGITNVDNPNSHVLFSGTSLKLNKHLWSPTYTDVRGPGFMLQLPNRHAFSISTRYRAASYQTKILFGNSTTNVNRGWTTEAFNEIGLSYALPIWVHKKHHFKAGVTYKFIGGVYYEDLVSQGVLGASRFEGTLLNTSTKFNKPFEWNHLFPSKNNGGAFDVGIIYDFVPDFEQYLHPMDGKTRIDVTKNKYLVRIGLSMLDYGSFAYKGVERREGVFVNQSVPAAFGKTNLPNDLRFLLTEHSPQSQPDITRSLATIFVINADVRLGKKGWYVNTLINSAKWNNKGFYSPKPYTPFSVAALTPRFEKRGAEFSMPLSYWRQTKQWAVGMQVKFGGLFFGTESLNSLFGGSKSPAPTVYAGFSIQGWARAIKGSDRAGIFDENDAYANALGSQNLIKNGI</sequence>
<dbReference type="InterPro" id="IPR043781">
    <property type="entry name" value="DUF5723"/>
</dbReference>
<evidence type="ECO:0000259" key="1">
    <source>
        <dbReference type="Pfam" id="PF18990"/>
    </source>
</evidence>
<dbReference type="Pfam" id="PF18990">
    <property type="entry name" value="DUF5723"/>
    <property type="match status" value="1"/>
</dbReference>
<dbReference type="Proteomes" id="UP000541352">
    <property type="component" value="Unassembled WGS sequence"/>
</dbReference>
<proteinExistence type="predicted"/>
<accession>A0A7W5ZLC4</accession>
<evidence type="ECO:0000313" key="2">
    <source>
        <dbReference type="EMBL" id="MBB3838795.1"/>
    </source>
</evidence>